<evidence type="ECO:0000313" key="1">
    <source>
        <dbReference type="EMBL" id="KAF5835246.1"/>
    </source>
</evidence>
<evidence type="ECO:0000313" key="2">
    <source>
        <dbReference type="Proteomes" id="UP000815325"/>
    </source>
</evidence>
<sequence length="114" mass="11294">MWVTLTGYLPLHSPTLCKTPHSPYNPPAWGCSRPYWVLVCPGQASALAVDLAAAAAAAAADDLAVEVVAVVLVVAAAAALPVPAAAAAAAAAAHAGHALAVDCTPCMLKDPACQ</sequence>
<proteinExistence type="predicted"/>
<keyword evidence="2" id="KW-1185">Reference proteome</keyword>
<dbReference type="Proteomes" id="UP000815325">
    <property type="component" value="Unassembled WGS sequence"/>
</dbReference>
<comment type="caution">
    <text evidence="1">The sequence shown here is derived from an EMBL/GenBank/DDBJ whole genome shotgun (WGS) entry which is preliminary data.</text>
</comment>
<accession>A0ABQ7GKW7</accession>
<reference evidence="1" key="1">
    <citation type="submission" date="2017-08" db="EMBL/GenBank/DDBJ databases">
        <authorList>
            <person name="Polle J.E."/>
            <person name="Barry K."/>
            <person name="Cushman J."/>
            <person name="Schmutz J."/>
            <person name="Tran D."/>
            <person name="Hathwaick L.T."/>
            <person name="Yim W.C."/>
            <person name="Jenkins J."/>
            <person name="Mckie-Krisberg Z.M."/>
            <person name="Prochnik S."/>
            <person name="Lindquist E."/>
            <person name="Dockter R.B."/>
            <person name="Adam C."/>
            <person name="Molina H."/>
            <person name="Bunkerborg J."/>
            <person name="Jin E."/>
            <person name="Buchheim M."/>
            <person name="Magnuson J."/>
        </authorList>
    </citation>
    <scope>NUCLEOTIDE SEQUENCE</scope>
    <source>
        <strain evidence="1">CCAP 19/18</strain>
    </source>
</reference>
<organism evidence="1 2">
    <name type="scientific">Dunaliella salina</name>
    <name type="common">Green alga</name>
    <name type="synonym">Protococcus salinus</name>
    <dbReference type="NCBI Taxonomy" id="3046"/>
    <lineage>
        <taxon>Eukaryota</taxon>
        <taxon>Viridiplantae</taxon>
        <taxon>Chlorophyta</taxon>
        <taxon>core chlorophytes</taxon>
        <taxon>Chlorophyceae</taxon>
        <taxon>CS clade</taxon>
        <taxon>Chlamydomonadales</taxon>
        <taxon>Dunaliellaceae</taxon>
        <taxon>Dunaliella</taxon>
    </lineage>
</organism>
<protein>
    <submittedName>
        <fullName evidence="1">Uncharacterized protein</fullName>
    </submittedName>
</protein>
<gene>
    <name evidence="1" type="ORF">DUNSADRAFT_7693</name>
</gene>
<name>A0ABQ7GKW7_DUNSA</name>
<dbReference type="EMBL" id="MU069715">
    <property type="protein sequence ID" value="KAF5835246.1"/>
    <property type="molecule type" value="Genomic_DNA"/>
</dbReference>